<dbReference type="AlphaFoldDB" id="A0A7S9WXZ5"/>
<evidence type="ECO:0000313" key="1">
    <source>
        <dbReference type="EMBL" id="QPH97280.1"/>
    </source>
</evidence>
<dbReference type="EMBL" id="CP049263">
    <property type="protein sequence ID" value="QPH97280.1"/>
    <property type="molecule type" value="Genomic_DNA"/>
</dbReference>
<reference evidence="1 2" key="2">
    <citation type="journal article" date="2020" name="Microb. Genom.">
        <title>Analysis of complete Campylobacter concisus genomes identifies genomospecies features, secretion systems and novel plasmids and their association with severe ulcerative colitis.</title>
        <authorList>
            <person name="Liu F."/>
            <person name="Chen S."/>
            <person name="Luu L.D.W."/>
            <person name="Lee S.A."/>
            <person name="Tay A.C.Y."/>
            <person name="Wu R."/>
            <person name="Riordan S.M."/>
            <person name="Lan R."/>
            <person name="Liu L."/>
            <person name="Zhang L."/>
        </authorList>
    </citation>
    <scope>NUCLEOTIDE SEQUENCE [LARGE SCALE GENOMIC DNA]</scope>
    <source>
        <strain evidence="1 2">H16O-S1</strain>
    </source>
</reference>
<proteinExistence type="predicted"/>
<dbReference type="Proteomes" id="UP000594571">
    <property type="component" value="Chromosome"/>
</dbReference>
<accession>A0A7S9WXZ5</accession>
<protein>
    <submittedName>
        <fullName evidence="1">Uncharacterized protein</fullName>
    </submittedName>
</protein>
<gene>
    <name evidence="1" type="ORF">CVS89_03155</name>
</gene>
<name>A0A7S9WXZ5_9BACT</name>
<dbReference type="RefSeq" id="WP_103568018.1">
    <property type="nucleotide sequence ID" value="NZ_CABMKX010000085.1"/>
</dbReference>
<evidence type="ECO:0000313" key="2">
    <source>
        <dbReference type="Proteomes" id="UP000594571"/>
    </source>
</evidence>
<organism evidence="1 2">
    <name type="scientific">Campylobacter concisus</name>
    <dbReference type="NCBI Taxonomy" id="199"/>
    <lineage>
        <taxon>Bacteria</taxon>
        <taxon>Pseudomonadati</taxon>
        <taxon>Campylobacterota</taxon>
        <taxon>Epsilonproteobacteria</taxon>
        <taxon>Campylobacterales</taxon>
        <taxon>Campylobacteraceae</taxon>
        <taxon>Campylobacter</taxon>
    </lineage>
</organism>
<reference evidence="1 2" key="1">
    <citation type="journal article" date="2018" name="Emerg. Microbes Infect.">
        <title>Genomic analysis of oral Campylobacter concisus strains identified a potential bacterial molecular marker associated with active Crohn's disease.</title>
        <authorList>
            <person name="Liu F."/>
            <person name="Ma R."/>
            <person name="Tay C.Y.A."/>
            <person name="Octavia S."/>
            <person name="Lan R."/>
            <person name="Chung H.K.L."/>
            <person name="Riordan S.M."/>
            <person name="Grimm M.C."/>
            <person name="Leong R.W."/>
            <person name="Tanaka M.M."/>
            <person name="Connor S."/>
            <person name="Zhang L."/>
        </authorList>
    </citation>
    <scope>NUCLEOTIDE SEQUENCE [LARGE SCALE GENOMIC DNA]</scope>
    <source>
        <strain evidence="1 2">H16O-S1</strain>
    </source>
</reference>
<sequence length="81" mass="9560">MKLNNILNYKKYFKKILNYILIFLSLLVGTSFMSGCAAHNSPKFENSSNQKWEDYFDSNEYKPVNENRENLDLKQSIKKAM</sequence>